<organism evidence="3 4">
    <name type="scientific">Nocardia uniformis</name>
    <dbReference type="NCBI Taxonomy" id="53432"/>
    <lineage>
        <taxon>Bacteria</taxon>
        <taxon>Bacillati</taxon>
        <taxon>Actinomycetota</taxon>
        <taxon>Actinomycetes</taxon>
        <taxon>Mycobacteriales</taxon>
        <taxon>Nocardiaceae</taxon>
        <taxon>Nocardia</taxon>
    </lineage>
</organism>
<feature type="signal peptide" evidence="2">
    <location>
        <begin position="1"/>
        <end position="23"/>
    </location>
</feature>
<feature type="transmembrane region" description="Helical" evidence="1">
    <location>
        <begin position="96"/>
        <end position="120"/>
    </location>
</feature>
<name>A0A849CE87_9NOCA</name>
<dbReference type="Pfam" id="PF19728">
    <property type="entry name" value="DUF6220"/>
    <property type="match status" value="1"/>
</dbReference>
<feature type="transmembrane region" description="Helical" evidence="1">
    <location>
        <begin position="67"/>
        <end position="84"/>
    </location>
</feature>
<evidence type="ECO:0000313" key="4">
    <source>
        <dbReference type="Proteomes" id="UP000586827"/>
    </source>
</evidence>
<dbReference type="Proteomes" id="UP000586827">
    <property type="component" value="Unassembled WGS sequence"/>
</dbReference>
<accession>A0A849CE87</accession>
<dbReference type="AlphaFoldDB" id="A0A849CE87"/>
<comment type="caution">
    <text evidence="3">The sequence shown here is derived from an EMBL/GenBank/DDBJ whole genome shotgun (WGS) entry which is preliminary data.</text>
</comment>
<evidence type="ECO:0000256" key="1">
    <source>
        <dbReference type="SAM" id="Phobius"/>
    </source>
</evidence>
<proteinExistence type="predicted"/>
<keyword evidence="2" id="KW-0732">Signal</keyword>
<dbReference type="EMBL" id="JABELX010000017">
    <property type="protein sequence ID" value="NNH74920.1"/>
    <property type="molecule type" value="Genomic_DNA"/>
</dbReference>
<evidence type="ECO:0000256" key="2">
    <source>
        <dbReference type="SAM" id="SignalP"/>
    </source>
</evidence>
<keyword evidence="1" id="KW-0812">Transmembrane</keyword>
<keyword evidence="1" id="KW-1133">Transmembrane helix</keyword>
<feature type="transmembrane region" description="Helical" evidence="1">
    <location>
        <begin position="42"/>
        <end position="60"/>
    </location>
</feature>
<dbReference type="InterPro" id="IPR046192">
    <property type="entry name" value="DUF6220"/>
</dbReference>
<protein>
    <submittedName>
        <fullName evidence="3">Uncharacterized protein</fullName>
    </submittedName>
</protein>
<keyword evidence="4" id="KW-1185">Reference proteome</keyword>
<keyword evidence="1" id="KW-0472">Membrane</keyword>
<dbReference type="RefSeq" id="WP_067527962.1">
    <property type="nucleotide sequence ID" value="NZ_JABELX010000017.1"/>
</dbReference>
<evidence type="ECO:0000313" key="3">
    <source>
        <dbReference type="EMBL" id="NNH74920.1"/>
    </source>
</evidence>
<sequence>MKKVFTGMAALLLLAVIAQFYLAAGGAFDTAPNEESFQPHRMLGNAILVFAFVVTIAAAIARMPGRLIGLSGLVAGLAIVQSVIREIAKSLGDGTSASGLIFGLHAINGLVILGVIGMIVRQSQRISWTPVDLARTSS</sequence>
<gene>
    <name evidence="3" type="ORF">HLB23_34580</name>
</gene>
<feature type="chain" id="PRO_5033048021" evidence="2">
    <location>
        <begin position="24"/>
        <end position="138"/>
    </location>
</feature>
<reference evidence="3 4" key="1">
    <citation type="submission" date="2020-05" db="EMBL/GenBank/DDBJ databases">
        <title>MicrobeNet Type strains.</title>
        <authorList>
            <person name="Nicholson A.C."/>
        </authorList>
    </citation>
    <scope>NUCLEOTIDE SEQUENCE [LARGE SCALE GENOMIC DNA]</scope>
    <source>
        <strain evidence="3 4">JCM 3224</strain>
    </source>
</reference>